<sequence length="307" mass="33250">MAGAATAARLSGGLHTLGSIKPENSVGSASSGSALLPKTVPAVARNTFLQGAQGLPGPALQRPALPSKSQRHAVRSQAQSIEERIKEGIQVENKLKAQVSDGRVIPLNSKDAGYAVQLSDYILLDVRPSFEHDRAWVKNSIWIPMYEVDKHTSPGSLVKQVGHLINGGLWDGTRYLTANERFMPDLVKQIRDKNANVLVVCQKGLRSLAACEAMRKAGYKNLYWLSGGFDAADDADFEKVGPKPFKYAGVGGPSELFGWTDVQRREAKNDPSTRWSNLGKLAAVIVAIDLLFLGGQQLNFLVQHAPK</sequence>
<dbReference type="Gene3D" id="3.40.250.10">
    <property type="entry name" value="Rhodanese-like domain"/>
    <property type="match status" value="1"/>
</dbReference>
<reference evidence="3 4" key="1">
    <citation type="journal article" date="2014" name="Nat. Commun.">
        <title>Klebsormidium flaccidum genome reveals primary factors for plant terrestrial adaptation.</title>
        <authorList>
            <person name="Hori K."/>
            <person name="Maruyama F."/>
            <person name="Fujisawa T."/>
            <person name="Togashi T."/>
            <person name="Yamamoto N."/>
            <person name="Seo M."/>
            <person name="Sato S."/>
            <person name="Yamada T."/>
            <person name="Mori H."/>
            <person name="Tajima N."/>
            <person name="Moriyama T."/>
            <person name="Ikeuchi M."/>
            <person name="Watanabe M."/>
            <person name="Wada H."/>
            <person name="Kobayashi K."/>
            <person name="Saito M."/>
            <person name="Masuda T."/>
            <person name="Sasaki-Sekimoto Y."/>
            <person name="Mashiguchi K."/>
            <person name="Awai K."/>
            <person name="Shimojima M."/>
            <person name="Masuda S."/>
            <person name="Iwai M."/>
            <person name="Nobusawa T."/>
            <person name="Narise T."/>
            <person name="Kondo S."/>
            <person name="Saito H."/>
            <person name="Sato R."/>
            <person name="Murakawa M."/>
            <person name="Ihara Y."/>
            <person name="Oshima-Yamada Y."/>
            <person name="Ohtaka K."/>
            <person name="Satoh M."/>
            <person name="Sonobe K."/>
            <person name="Ishii M."/>
            <person name="Ohtani R."/>
            <person name="Kanamori-Sato M."/>
            <person name="Honoki R."/>
            <person name="Miyazaki D."/>
            <person name="Mochizuki H."/>
            <person name="Umetsu J."/>
            <person name="Higashi K."/>
            <person name="Shibata D."/>
            <person name="Kamiya Y."/>
            <person name="Sato N."/>
            <person name="Nakamura Y."/>
            <person name="Tabata S."/>
            <person name="Ida S."/>
            <person name="Kurokawa K."/>
            <person name="Ohta H."/>
        </authorList>
    </citation>
    <scope>NUCLEOTIDE SEQUENCE [LARGE SCALE GENOMIC DNA]</scope>
    <source>
        <strain evidence="3 4">NIES-2285</strain>
    </source>
</reference>
<feature type="region of interest" description="Disordered" evidence="1">
    <location>
        <begin position="54"/>
        <end position="79"/>
    </location>
</feature>
<evidence type="ECO:0000259" key="2">
    <source>
        <dbReference type="PROSITE" id="PS50206"/>
    </source>
</evidence>
<dbReference type="PANTHER" id="PTHR45187:SF2">
    <property type="entry name" value="RHODANESE-LIKE DOMAIN-CONTAINING PROTEIN 11, CHLOROPLASTIC"/>
    <property type="match status" value="1"/>
</dbReference>
<dbReference type="Proteomes" id="UP000054558">
    <property type="component" value="Unassembled WGS sequence"/>
</dbReference>
<dbReference type="OMA" id="GYENLFW"/>
<dbReference type="InterPro" id="IPR036873">
    <property type="entry name" value="Rhodanese-like_dom_sf"/>
</dbReference>
<dbReference type="CDD" id="cd00158">
    <property type="entry name" value="RHOD"/>
    <property type="match status" value="1"/>
</dbReference>
<evidence type="ECO:0000313" key="4">
    <source>
        <dbReference type="Proteomes" id="UP000054558"/>
    </source>
</evidence>
<organism evidence="3 4">
    <name type="scientific">Klebsormidium nitens</name>
    <name type="common">Green alga</name>
    <name type="synonym">Ulothrix nitens</name>
    <dbReference type="NCBI Taxonomy" id="105231"/>
    <lineage>
        <taxon>Eukaryota</taxon>
        <taxon>Viridiplantae</taxon>
        <taxon>Streptophyta</taxon>
        <taxon>Klebsormidiophyceae</taxon>
        <taxon>Klebsormidiales</taxon>
        <taxon>Klebsormidiaceae</taxon>
        <taxon>Klebsormidium</taxon>
    </lineage>
</organism>
<protein>
    <recommendedName>
        <fullName evidence="2">Rhodanese domain-containing protein</fullName>
    </recommendedName>
</protein>
<dbReference type="Pfam" id="PF00581">
    <property type="entry name" value="Rhodanese"/>
    <property type="match status" value="1"/>
</dbReference>
<dbReference type="EMBL" id="DF237140">
    <property type="protein sequence ID" value="GAQ84485.1"/>
    <property type="molecule type" value="Genomic_DNA"/>
</dbReference>
<dbReference type="STRING" id="105231.A0A1Y1I0P5"/>
<name>A0A1Y1I0P5_KLENI</name>
<dbReference type="PROSITE" id="PS50206">
    <property type="entry name" value="RHODANESE_3"/>
    <property type="match status" value="1"/>
</dbReference>
<gene>
    <name evidence="3" type="ORF">KFL_001910040</name>
</gene>
<proteinExistence type="predicted"/>
<evidence type="ECO:0000256" key="1">
    <source>
        <dbReference type="SAM" id="MobiDB-lite"/>
    </source>
</evidence>
<dbReference type="SUPFAM" id="SSF52821">
    <property type="entry name" value="Rhodanese/Cell cycle control phosphatase"/>
    <property type="match status" value="1"/>
</dbReference>
<feature type="domain" description="Rhodanese" evidence="2">
    <location>
        <begin position="117"/>
        <end position="241"/>
    </location>
</feature>
<dbReference type="AlphaFoldDB" id="A0A1Y1I0P5"/>
<dbReference type="PANTHER" id="PTHR45187">
    <property type="entry name" value="RHODANESE-LIKE DOMAIN-CONTAINING PROTEIN 11, CHLOROPLASTIC"/>
    <property type="match status" value="1"/>
</dbReference>
<dbReference type="OrthoDB" id="566238at2759"/>
<evidence type="ECO:0000313" key="3">
    <source>
        <dbReference type="EMBL" id="GAQ84485.1"/>
    </source>
</evidence>
<accession>A0A1Y1I0P5</accession>
<dbReference type="InterPro" id="IPR001763">
    <property type="entry name" value="Rhodanese-like_dom"/>
</dbReference>
<keyword evidence="4" id="KW-1185">Reference proteome</keyword>
<dbReference type="InterPro" id="IPR044664">
    <property type="entry name" value="STR11-like"/>
</dbReference>
<dbReference type="SMART" id="SM00450">
    <property type="entry name" value="RHOD"/>
    <property type="match status" value="1"/>
</dbReference>